<accession>A0A550CMX6</accession>
<evidence type="ECO:0000256" key="9">
    <source>
        <dbReference type="ARBA" id="ARBA00022946"/>
    </source>
</evidence>
<evidence type="ECO:0000256" key="6">
    <source>
        <dbReference type="ARBA" id="ARBA00022660"/>
    </source>
</evidence>
<dbReference type="InterPro" id="IPR019329">
    <property type="entry name" value="NADH_UbQ_OxRdtase_ESSS_su"/>
</dbReference>
<keyword evidence="20" id="KW-1185">Reference proteome</keyword>
<evidence type="ECO:0000256" key="11">
    <source>
        <dbReference type="ARBA" id="ARBA00022989"/>
    </source>
</evidence>
<feature type="region of interest" description="Disordered" evidence="17">
    <location>
        <begin position="21"/>
        <end position="49"/>
    </location>
</feature>
<keyword evidence="11 18" id="KW-1133">Transmembrane helix</keyword>
<evidence type="ECO:0000256" key="16">
    <source>
        <dbReference type="ARBA" id="ARBA00046528"/>
    </source>
</evidence>
<comment type="subunit">
    <text evidence="16">Complex I is composed of 45 different subunits. Interacts with BCAP31.</text>
</comment>
<comment type="caution">
    <text evidence="19">The sequence shown here is derived from an EMBL/GenBank/DDBJ whole genome shotgun (WGS) entry which is preliminary data.</text>
</comment>
<evidence type="ECO:0000256" key="10">
    <source>
        <dbReference type="ARBA" id="ARBA00022982"/>
    </source>
</evidence>
<name>A0A550CMX6_9AGAR</name>
<evidence type="ECO:0000256" key="15">
    <source>
        <dbReference type="ARBA" id="ARBA00031387"/>
    </source>
</evidence>
<evidence type="ECO:0000256" key="4">
    <source>
        <dbReference type="ARBA" id="ARBA00018632"/>
    </source>
</evidence>
<dbReference type="OrthoDB" id="2147978at2759"/>
<keyword evidence="6" id="KW-0679">Respiratory chain</keyword>
<evidence type="ECO:0000256" key="3">
    <source>
        <dbReference type="ARBA" id="ARBA00008915"/>
    </source>
</evidence>
<keyword evidence="5" id="KW-0813">Transport</keyword>
<comment type="subcellular location">
    <subcellularLocation>
        <location evidence="2">Mitochondrion inner membrane</location>
        <topology evidence="2">Single-pass membrane protein</topology>
    </subcellularLocation>
</comment>
<keyword evidence="19" id="KW-0830">Ubiquinone</keyword>
<evidence type="ECO:0000256" key="7">
    <source>
        <dbReference type="ARBA" id="ARBA00022692"/>
    </source>
</evidence>
<evidence type="ECO:0000256" key="2">
    <source>
        <dbReference type="ARBA" id="ARBA00004434"/>
    </source>
</evidence>
<keyword evidence="7 18" id="KW-0812">Transmembrane</keyword>
<gene>
    <name evidence="19" type="ORF">BD626DRAFT_427778</name>
</gene>
<evidence type="ECO:0000313" key="20">
    <source>
        <dbReference type="Proteomes" id="UP000320762"/>
    </source>
</evidence>
<dbReference type="Proteomes" id="UP000320762">
    <property type="component" value="Unassembled WGS sequence"/>
</dbReference>
<keyword evidence="10" id="KW-0249">Electron transport</keyword>
<comment type="similarity">
    <text evidence="3">Belongs to the complex I NDUFB11 subunit family.</text>
</comment>
<dbReference type="Pfam" id="PF10183">
    <property type="entry name" value="ESSS"/>
    <property type="match status" value="1"/>
</dbReference>
<evidence type="ECO:0000256" key="5">
    <source>
        <dbReference type="ARBA" id="ARBA00022448"/>
    </source>
</evidence>
<evidence type="ECO:0000256" key="12">
    <source>
        <dbReference type="ARBA" id="ARBA00023128"/>
    </source>
</evidence>
<evidence type="ECO:0000256" key="18">
    <source>
        <dbReference type="SAM" id="Phobius"/>
    </source>
</evidence>
<keyword evidence="12" id="KW-0496">Mitochondrion</keyword>
<dbReference type="AlphaFoldDB" id="A0A550CMX6"/>
<evidence type="ECO:0000256" key="1">
    <source>
        <dbReference type="ARBA" id="ARBA00003195"/>
    </source>
</evidence>
<reference evidence="19 20" key="1">
    <citation type="journal article" date="2019" name="New Phytol.">
        <title>Comparative genomics reveals unique wood-decay strategies and fruiting body development in the Schizophyllaceae.</title>
        <authorList>
            <person name="Almasi E."/>
            <person name="Sahu N."/>
            <person name="Krizsan K."/>
            <person name="Balint B."/>
            <person name="Kovacs G.M."/>
            <person name="Kiss B."/>
            <person name="Cseklye J."/>
            <person name="Drula E."/>
            <person name="Henrissat B."/>
            <person name="Nagy I."/>
            <person name="Chovatia M."/>
            <person name="Adam C."/>
            <person name="LaButti K."/>
            <person name="Lipzen A."/>
            <person name="Riley R."/>
            <person name="Grigoriev I.V."/>
            <person name="Nagy L.G."/>
        </authorList>
    </citation>
    <scope>NUCLEOTIDE SEQUENCE [LARGE SCALE GENOMIC DNA]</scope>
    <source>
        <strain evidence="19 20">NL-1724</strain>
    </source>
</reference>
<comment type="function">
    <text evidence="1">Accessory subunit of the mitochondrial membrane respiratory chain NADH dehydrogenase (Complex I), that is believed not to be involved in catalysis. Complex I functions in the transfer of electrons from NADH to the respiratory chain. The immediate electron acceptor for the enzyme is believed to be ubiquinone.</text>
</comment>
<dbReference type="PANTHER" id="PTHR40637">
    <property type="entry name" value="ESSS SUBUNIT OF NADH:UBIQUINONE OXIDOREDUCTASE (COMPLEX I) PROTEIN"/>
    <property type="match status" value="1"/>
</dbReference>
<organism evidence="19 20">
    <name type="scientific">Schizophyllum amplum</name>
    <dbReference type="NCBI Taxonomy" id="97359"/>
    <lineage>
        <taxon>Eukaryota</taxon>
        <taxon>Fungi</taxon>
        <taxon>Dikarya</taxon>
        <taxon>Basidiomycota</taxon>
        <taxon>Agaricomycotina</taxon>
        <taxon>Agaricomycetes</taxon>
        <taxon>Agaricomycetidae</taxon>
        <taxon>Agaricales</taxon>
        <taxon>Schizophyllaceae</taxon>
        <taxon>Schizophyllum</taxon>
    </lineage>
</organism>
<evidence type="ECO:0000256" key="13">
    <source>
        <dbReference type="ARBA" id="ARBA00023136"/>
    </source>
</evidence>
<keyword evidence="8" id="KW-0999">Mitochondrion inner membrane</keyword>
<evidence type="ECO:0000256" key="14">
    <source>
        <dbReference type="ARBA" id="ARBA00030753"/>
    </source>
</evidence>
<feature type="transmembrane region" description="Helical" evidence="18">
    <location>
        <begin position="55"/>
        <end position="73"/>
    </location>
</feature>
<dbReference type="EMBL" id="VDMD01000004">
    <property type="protein sequence ID" value="TRM66151.1"/>
    <property type="molecule type" value="Genomic_DNA"/>
</dbReference>
<protein>
    <recommendedName>
        <fullName evidence="4">NADH dehydrogenase [ubiquinone] 1 beta subcomplex subunit 11, mitochondrial</fullName>
    </recommendedName>
    <alternativeName>
        <fullName evidence="15">Complex I-ESSS</fullName>
    </alternativeName>
    <alternativeName>
        <fullName evidence="14">NADH-ubiquinone oxidoreductase ESSS subunit</fullName>
    </alternativeName>
</protein>
<evidence type="ECO:0000313" key="19">
    <source>
        <dbReference type="EMBL" id="TRM66151.1"/>
    </source>
</evidence>
<sequence length="110" mass="12404">MLQSTSVRSLRAIPRLNGRRLASHGPVHNEPTGFLFGEKPPAPGQKRSKESWENIWYVGMYGSMIVAAIGLYYKPDTSIQTWALAEAKRRMEERGEQYKYEPGVPPPASQ</sequence>
<keyword evidence="13 18" id="KW-0472">Membrane</keyword>
<evidence type="ECO:0000256" key="8">
    <source>
        <dbReference type="ARBA" id="ARBA00022792"/>
    </source>
</evidence>
<proteinExistence type="inferred from homology"/>
<dbReference type="GO" id="GO:0005743">
    <property type="term" value="C:mitochondrial inner membrane"/>
    <property type="evidence" value="ECO:0007669"/>
    <property type="project" value="UniProtKB-SubCell"/>
</dbReference>
<dbReference type="STRING" id="97359.A0A550CMX6"/>
<keyword evidence="9" id="KW-0809">Transit peptide</keyword>
<dbReference type="PANTHER" id="PTHR40637:SF1">
    <property type="entry name" value="ESSS SUBUNIT OF NADH:UBIQUINONE OXIDOREDUCTASE (COMPLEX I) PROTEIN"/>
    <property type="match status" value="1"/>
</dbReference>
<evidence type="ECO:0000256" key="17">
    <source>
        <dbReference type="SAM" id="MobiDB-lite"/>
    </source>
</evidence>